<organism evidence="2 3">
    <name type="scientific">Aspergillus transmontanensis</name>
    <dbReference type="NCBI Taxonomy" id="1034304"/>
    <lineage>
        <taxon>Eukaryota</taxon>
        <taxon>Fungi</taxon>
        <taxon>Dikarya</taxon>
        <taxon>Ascomycota</taxon>
        <taxon>Pezizomycotina</taxon>
        <taxon>Eurotiomycetes</taxon>
        <taxon>Eurotiomycetidae</taxon>
        <taxon>Eurotiales</taxon>
        <taxon>Aspergillaceae</taxon>
        <taxon>Aspergillus</taxon>
        <taxon>Aspergillus subgen. Circumdati</taxon>
    </lineage>
</organism>
<dbReference type="EMBL" id="ML738301">
    <property type="protein sequence ID" value="KAE8317480.1"/>
    <property type="molecule type" value="Genomic_DNA"/>
</dbReference>
<keyword evidence="1" id="KW-0812">Transmembrane</keyword>
<evidence type="ECO:0000313" key="2">
    <source>
        <dbReference type="EMBL" id="KAE8317480.1"/>
    </source>
</evidence>
<dbReference type="AlphaFoldDB" id="A0A5N6WDJ3"/>
<evidence type="ECO:0000313" key="3">
    <source>
        <dbReference type="Proteomes" id="UP000325433"/>
    </source>
</evidence>
<evidence type="ECO:0000256" key="1">
    <source>
        <dbReference type="SAM" id="Phobius"/>
    </source>
</evidence>
<sequence length="65" mass="7665">MVYTPRNDIQNTNMVYIYYVVYVLPWPSLSTLGLILDSYLLLYSTFSYPFVAGHQWILLIEVSRI</sequence>
<feature type="transmembrane region" description="Helical" evidence="1">
    <location>
        <begin position="41"/>
        <end position="60"/>
    </location>
</feature>
<gene>
    <name evidence="2" type="ORF">BDV41DRAFT_525527</name>
</gene>
<proteinExistence type="predicted"/>
<dbReference type="Proteomes" id="UP000325433">
    <property type="component" value="Unassembled WGS sequence"/>
</dbReference>
<keyword evidence="1" id="KW-0472">Membrane</keyword>
<accession>A0A5N6WDJ3</accession>
<keyword evidence="1" id="KW-1133">Transmembrane helix</keyword>
<feature type="transmembrane region" description="Helical" evidence="1">
    <location>
        <begin position="16"/>
        <end position="35"/>
    </location>
</feature>
<keyword evidence="3" id="KW-1185">Reference proteome</keyword>
<reference evidence="3" key="1">
    <citation type="submission" date="2019-04" db="EMBL/GenBank/DDBJ databases">
        <title>Friends and foes A comparative genomics studyof 23 Aspergillus species from section Flavi.</title>
        <authorList>
            <consortium name="DOE Joint Genome Institute"/>
            <person name="Kjaerbolling I."/>
            <person name="Vesth T."/>
            <person name="Frisvad J.C."/>
            <person name="Nybo J.L."/>
            <person name="Theobald S."/>
            <person name="Kildgaard S."/>
            <person name="Isbrandt T."/>
            <person name="Kuo A."/>
            <person name="Sato A."/>
            <person name="Lyhne E.K."/>
            <person name="Kogle M.E."/>
            <person name="Wiebenga A."/>
            <person name="Kun R.S."/>
            <person name="Lubbers R.J."/>
            <person name="Makela M.R."/>
            <person name="Barry K."/>
            <person name="Chovatia M."/>
            <person name="Clum A."/>
            <person name="Daum C."/>
            <person name="Haridas S."/>
            <person name="He G."/>
            <person name="LaButti K."/>
            <person name="Lipzen A."/>
            <person name="Mondo S."/>
            <person name="Riley R."/>
            <person name="Salamov A."/>
            <person name="Simmons B.A."/>
            <person name="Magnuson J.K."/>
            <person name="Henrissat B."/>
            <person name="Mortensen U.H."/>
            <person name="Larsen T.O."/>
            <person name="Devries R.P."/>
            <person name="Grigoriev I.V."/>
            <person name="Machida M."/>
            <person name="Baker S.E."/>
            <person name="Andersen M.R."/>
        </authorList>
    </citation>
    <scope>NUCLEOTIDE SEQUENCE [LARGE SCALE GENOMIC DNA]</scope>
    <source>
        <strain evidence="3">CBS 130015</strain>
    </source>
</reference>
<name>A0A5N6WDJ3_9EURO</name>
<protein>
    <submittedName>
        <fullName evidence="2">Uncharacterized protein</fullName>
    </submittedName>
</protein>